<sequence>MRRLQGFTLIELVITMVLLAILAIATSDFLRTGSLIYRQGADRQVLLGEARFAIERLNRELHNSLPNSAMLSPNSGGDANHCLTFVPTFSSHTYINLPMAPSSSASGSVVTSLNQPPVTAIGTAWLGVYVLNSNEVLDANGALLDENSSASADKVFRLSNITADASSGVSTISFASSVSVSTDSPSQRAFILDEPIRYCVEGSNLLRFQPADSGNGVLMASKLEADSAIQPFQVTPASLTRNGLVNLRLRFIENREVVEFNHDIVVLNQP</sequence>
<keyword evidence="1" id="KW-0472">Membrane</keyword>
<keyword evidence="3" id="KW-1185">Reference proteome</keyword>
<dbReference type="InterPro" id="IPR012902">
    <property type="entry name" value="N_methyl_site"/>
</dbReference>
<keyword evidence="1" id="KW-0812">Transmembrane</keyword>
<dbReference type="Pfam" id="PF07963">
    <property type="entry name" value="N_methyl"/>
    <property type="match status" value="1"/>
</dbReference>
<evidence type="ECO:0000256" key="1">
    <source>
        <dbReference type="SAM" id="Phobius"/>
    </source>
</evidence>
<organism evidence="2 3">
    <name type="scientific">Agarivorans aestuarii</name>
    <dbReference type="NCBI Taxonomy" id="1563703"/>
    <lineage>
        <taxon>Bacteria</taxon>
        <taxon>Pseudomonadati</taxon>
        <taxon>Pseudomonadota</taxon>
        <taxon>Gammaproteobacteria</taxon>
        <taxon>Alteromonadales</taxon>
        <taxon>Alteromonadaceae</taxon>
        <taxon>Agarivorans</taxon>
    </lineage>
</organism>
<name>A0ABU7G7W0_9ALTE</name>
<comment type="caution">
    <text evidence="2">The sequence shown here is derived from an EMBL/GenBank/DDBJ whole genome shotgun (WGS) entry which is preliminary data.</text>
</comment>
<protein>
    <submittedName>
        <fullName evidence="2">Prepilin-type N-terminal cleavage/methylation domain-containing protein</fullName>
    </submittedName>
</protein>
<dbReference type="PROSITE" id="PS00409">
    <property type="entry name" value="PROKAR_NTER_METHYL"/>
    <property type="match status" value="1"/>
</dbReference>
<dbReference type="NCBIfam" id="TIGR02532">
    <property type="entry name" value="IV_pilin_GFxxxE"/>
    <property type="match status" value="1"/>
</dbReference>
<dbReference type="Proteomes" id="UP001310248">
    <property type="component" value="Unassembled WGS sequence"/>
</dbReference>
<evidence type="ECO:0000313" key="2">
    <source>
        <dbReference type="EMBL" id="MEE1675406.1"/>
    </source>
</evidence>
<dbReference type="RefSeq" id="WP_329776319.1">
    <property type="nucleotide sequence ID" value="NZ_JAYDYW010000013.1"/>
</dbReference>
<accession>A0ABU7G7W0</accession>
<dbReference type="EMBL" id="JAYDYW010000013">
    <property type="protein sequence ID" value="MEE1675406.1"/>
    <property type="molecule type" value="Genomic_DNA"/>
</dbReference>
<keyword evidence="1" id="KW-1133">Transmembrane helix</keyword>
<proteinExistence type="predicted"/>
<feature type="transmembrane region" description="Helical" evidence="1">
    <location>
        <begin position="7"/>
        <end position="25"/>
    </location>
</feature>
<reference evidence="3" key="1">
    <citation type="submission" date="2023-07" db="EMBL/GenBank/DDBJ databases">
        <title>Draft genome sequence of Agarivorans aestuarii strain ZMCS4, a CAZymes producing bacteria isolated from the marine brown algae Clodostephus spongiosus.</title>
        <authorList>
            <person name="Lorente B."/>
            <person name="Cabral C."/>
            <person name="Frias J."/>
            <person name="Faria J."/>
            <person name="Toubarro D."/>
        </authorList>
    </citation>
    <scope>NUCLEOTIDE SEQUENCE [LARGE SCALE GENOMIC DNA]</scope>
    <source>
        <strain evidence="3">ZMCS4</strain>
    </source>
</reference>
<reference evidence="2 3" key="2">
    <citation type="submission" date="2023-12" db="EMBL/GenBank/DDBJ databases">
        <authorList>
            <consortium name="Cladostephus spongiosus"/>
            <person name="Lorente B."/>
            <person name="Cabral C."/>
            <person name="Frias J."/>
            <person name="Faria J."/>
            <person name="Toubarro D."/>
        </authorList>
    </citation>
    <scope>NUCLEOTIDE SEQUENCE [LARGE SCALE GENOMIC DNA]</scope>
    <source>
        <strain evidence="2 3">ZMCS4</strain>
    </source>
</reference>
<gene>
    <name evidence="2" type="ORF">SNR37_000731</name>
</gene>
<evidence type="ECO:0000313" key="3">
    <source>
        <dbReference type="Proteomes" id="UP001310248"/>
    </source>
</evidence>